<sequence length="196" mass="22489">MSGNSSKGSLQSDREGKKSCKKSKTKENNELMEVDGFECKNEVYILGRSRPLEDDEELVMDKSAYRMFFELEVESPSLSFDILTDNLGFDRCVEVNGEAHSVCLISGTEAPKDNQNKLVIMRLSNMLPFKERILMETRILIQRTKVILKEILMRNLMLRRLLSYIKVQLIESGPDNIGVDTLLHPGQKMDWYSYGI</sequence>
<dbReference type="InterPro" id="IPR051972">
    <property type="entry name" value="Glutamate-rich_WD_repeat"/>
</dbReference>
<dbReference type="GO" id="GO:0042254">
    <property type="term" value="P:ribosome biogenesis"/>
    <property type="evidence" value="ECO:0007669"/>
    <property type="project" value="TreeGrafter"/>
</dbReference>
<evidence type="ECO:0000313" key="6">
    <source>
        <dbReference type="WBParaSite" id="SMTH1_5610.1"/>
    </source>
</evidence>
<protein>
    <recommendedName>
        <fullName evidence="4">Histone-binding protein RBBP4-like N-terminal domain-containing protein</fullName>
    </recommendedName>
</protein>
<dbReference type="PANTHER" id="PTHR45903">
    <property type="entry name" value="GLUTAMATE-RICH WD REPEAT-CONTAINING PROTEIN 1"/>
    <property type="match status" value="1"/>
</dbReference>
<dbReference type="GO" id="GO:0005730">
    <property type="term" value="C:nucleolus"/>
    <property type="evidence" value="ECO:0007669"/>
    <property type="project" value="TreeGrafter"/>
</dbReference>
<evidence type="ECO:0000256" key="3">
    <source>
        <dbReference type="SAM" id="MobiDB-lite"/>
    </source>
</evidence>
<dbReference type="Proteomes" id="UP000050791">
    <property type="component" value="Unassembled WGS sequence"/>
</dbReference>
<name>A0AA85BGZ2_9TREM</name>
<evidence type="ECO:0000256" key="1">
    <source>
        <dbReference type="ARBA" id="ARBA00022574"/>
    </source>
</evidence>
<evidence type="ECO:0000259" key="4">
    <source>
        <dbReference type="Pfam" id="PF12265"/>
    </source>
</evidence>
<proteinExistence type="predicted"/>
<keyword evidence="1" id="KW-0853">WD repeat</keyword>
<dbReference type="PANTHER" id="PTHR45903:SF1">
    <property type="entry name" value="GLUTAMATE-RICH WD REPEAT-CONTAINING PROTEIN 1"/>
    <property type="match status" value="1"/>
</dbReference>
<feature type="region of interest" description="Disordered" evidence="3">
    <location>
        <begin position="1"/>
        <end position="25"/>
    </location>
</feature>
<organism evidence="5 6">
    <name type="scientific">Schistosoma mattheei</name>
    <dbReference type="NCBI Taxonomy" id="31246"/>
    <lineage>
        <taxon>Eukaryota</taxon>
        <taxon>Metazoa</taxon>
        <taxon>Spiralia</taxon>
        <taxon>Lophotrochozoa</taxon>
        <taxon>Platyhelminthes</taxon>
        <taxon>Trematoda</taxon>
        <taxon>Digenea</taxon>
        <taxon>Strigeidida</taxon>
        <taxon>Schistosomatoidea</taxon>
        <taxon>Schistosomatidae</taxon>
        <taxon>Schistosoma</taxon>
    </lineage>
</organism>
<accession>A0AA85BGZ2</accession>
<reference evidence="6" key="1">
    <citation type="submission" date="2023-11" db="UniProtKB">
        <authorList>
            <consortium name="WormBaseParasite"/>
        </authorList>
    </citation>
    <scope>IDENTIFICATION</scope>
</reference>
<evidence type="ECO:0000256" key="2">
    <source>
        <dbReference type="ARBA" id="ARBA00022737"/>
    </source>
</evidence>
<keyword evidence="2" id="KW-0677">Repeat</keyword>
<dbReference type="InterPro" id="IPR022052">
    <property type="entry name" value="Histone-bd_RBBP4-like_N"/>
</dbReference>
<dbReference type="InterPro" id="IPR015943">
    <property type="entry name" value="WD40/YVTN_repeat-like_dom_sf"/>
</dbReference>
<dbReference type="Gene3D" id="2.130.10.10">
    <property type="entry name" value="YVTN repeat-like/Quinoprotein amine dehydrogenase"/>
    <property type="match status" value="1"/>
</dbReference>
<feature type="compositionally biased region" description="Polar residues" evidence="3">
    <location>
        <begin position="1"/>
        <end position="11"/>
    </location>
</feature>
<evidence type="ECO:0000313" key="5">
    <source>
        <dbReference type="Proteomes" id="UP000050791"/>
    </source>
</evidence>
<dbReference type="AlphaFoldDB" id="A0AA85BGZ2"/>
<dbReference type="WBParaSite" id="SMTH1_5610.1">
    <property type="protein sequence ID" value="SMTH1_5610.1"/>
    <property type="gene ID" value="SMTH1_5610"/>
</dbReference>
<feature type="domain" description="Histone-binding protein RBBP4-like N-terminal" evidence="4">
    <location>
        <begin position="55"/>
        <end position="126"/>
    </location>
</feature>
<dbReference type="Pfam" id="PF12265">
    <property type="entry name" value="CAF1C_H4-bd"/>
    <property type="match status" value="1"/>
</dbReference>